<dbReference type="PROSITE" id="PS50893">
    <property type="entry name" value="ABC_TRANSPORTER_2"/>
    <property type="match status" value="1"/>
</dbReference>
<comment type="similarity">
    <text evidence="2">Belongs to the ABC transporter superfamily.</text>
</comment>
<dbReference type="InterPro" id="IPR027417">
    <property type="entry name" value="P-loop_NTPase"/>
</dbReference>
<dbReference type="PROSITE" id="PS50929">
    <property type="entry name" value="ABC_TM1F"/>
    <property type="match status" value="1"/>
</dbReference>
<feature type="domain" description="ABC transmembrane type-1" evidence="10">
    <location>
        <begin position="22"/>
        <end position="304"/>
    </location>
</feature>
<dbReference type="InterPro" id="IPR017871">
    <property type="entry name" value="ABC_transporter-like_CS"/>
</dbReference>
<evidence type="ECO:0000256" key="8">
    <source>
        <dbReference type="SAM" id="Phobius"/>
    </source>
</evidence>
<keyword evidence="4" id="KW-0547">Nucleotide-binding</keyword>
<name>A0ABS8L1P3_9HYPH</name>
<evidence type="ECO:0000256" key="1">
    <source>
        <dbReference type="ARBA" id="ARBA00004651"/>
    </source>
</evidence>
<evidence type="ECO:0000256" key="3">
    <source>
        <dbReference type="ARBA" id="ARBA00022692"/>
    </source>
</evidence>
<dbReference type="SUPFAM" id="SSF52540">
    <property type="entry name" value="P-loop containing nucleoside triphosphate hydrolases"/>
    <property type="match status" value="1"/>
</dbReference>
<dbReference type="Pfam" id="PF00005">
    <property type="entry name" value="ABC_tran"/>
    <property type="match status" value="1"/>
</dbReference>
<dbReference type="CDD" id="cd18575">
    <property type="entry name" value="ABC_6TM_bac_exporter_ABCB8_10_like"/>
    <property type="match status" value="1"/>
</dbReference>
<gene>
    <name evidence="11" type="ORF">LJ725_24980</name>
</gene>
<organism evidence="11 12">
    <name type="scientific">Reyranella aquatilis</name>
    <dbReference type="NCBI Taxonomy" id="2035356"/>
    <lineage>
        <taxon>Bacteria</taxon>
        <taxon>Pseudomonadati</taxon>
        <taxon>Pseudomonadota</taxon>
        <taxon>Alphaproteobacteria</taxon>
        <taxon>Hyphomicrobiales</taxon>
        <taxon>Reyranellaceae</taxon>
        <taxon>Reyranella</taxon>
    </lineage>
</organism>
<reference evidence="11 12" key="1">
    <citation type="submission" date="2021-11" db="EMBL/GenBank/DDBJ databases">
        <authorList>
            <person name="Lee D.-H."/>
            <person name="Kim S.-B."/>
        </authorList>
    </citation>
    <scope>NUCLEOTIDE SEQUENCE [LARGE SCALE GENOMIC DNA]</scope>
    <source>
        <strain evidence="11 12">KCTC 52223</strain>
    </source>
</reference>
<proteinExistence type="inferred from homology"/>
<evidence type="ECO:0000313" key="12">
    <source>
        <dbReference type="Proteomes" id="UP001198862"/>
    </source>
</evidence>
<dbReference type="InterPro" id="IPR011918">
    <property type="entry name" value="ABC_MsbA_ATP-bd"/>
</dbReference>
<evidence type="ECO:0000256" key="2">
    <source>
        <dbReference type="ARBA" id="ARBA00005417"/>
    </source>
</evidence>
<feature type="transmembrane region" description="Helical" evidence="8">
    <location>
        <begin position="22"/>
        <end position="45"/>
    </location>
</feature>
<dbReference type="Gene3D" id="3.40.50.300">
    <property type="entry name" value="P-loop containing nucleotide triphosphate hydrolases"/>
    <property type="match status" value="1"/>
</dbReference>
<dbReference type="PANTHER" id="PTHR43394:SF1">
    <property type="entry name" value="ATP-BINDING CASSETTE SUB-FAMILY B MEMBER 10, MITOCHONDRIAL"/>
    <property type="match status" value="1"/>
</dbReference>
<keyword evidence="7 8" id="KW-0472">Membrane</keyword>
<feature type="transmembrane region" description="Helical" evidence="8">
    <location>
        <begin position="161"/>
        <end position="179"/>
    </location>
</feature>
<dbReference type="SUPFAM" id="SSF90123">
    <property type="entry name" value="ABC transporter transmembrane region"/>
    <property type="match status" value="1"/>
</dbReference>
<dbReference type="NCBIfam" id="TIGR02204">
    <property type="entry name" value="MsbA_rel"/>
    <property type="match status" value="1"/>
</dbReference>
<accession>A0ABS8L1P3</accession>
<evidence type="ECO:0000313" key="11">
    <source>
        <dbReference type="EMBL" id="MCC8432244.1"/>
    </source>
</evidence>
<dbReference type="InterPro" id="IPR039421">
    <property type="entry name" value="Type_1_exporter"/>
</dbReference>
<dbReference type="InterPro" id="IPR036640">
    <property type="entry name" value="ABC1_TM_sf"/>
</dbReference>
<comment type="caution">
    <text evidence="11">The sequence shown here is derived from an EMBL/GenBank/DDBJ whole genome shotgun (WGS) entry which is preliminary data.</text>
</comment>
<evidence type="ECO:0000256" key="4">
    <source>
        <dbReference type="ARBA" id="ARBA00022741"/>
    </source>
</evidence>
<dbReference type="SMART" id="SM00382">
    <property type="entry name" value="AAA"/>
    <property type="match status" value="1"/>
</dbReference>
<dbReference type="RefSeq" id="WP_230553664.1">
    <property type="nucleotide sequence ID" value="NZ_JAJISD010000013.1"/>
</dbReference>
<sequence length="584" mass="62273">MKRFGGLALLGPYLRPYRGRTILALLSLLVAAGTVLAFGACLRALIDRGFAQGRPDILNYALASLLAVAVVLAIASGARFYLVSWLGERVVSDLRRDLFAHVVRLGPAWFEVKRSGDVMSRISADAQLIEQVIGSSASVALRNTLMCVGGVVMLVVTNPKLALWTLAVVPLTVVPIIVFGRQVKALSREAQARMGEMVSEGAETLDGVRTVQAFAQEDRAAQRFGVATERAFTAATRRVSRRANMTTLVIFIVFSAVGFLLWMGGHDVLTGRISAGDLSAFVFYAVLVASSGGAISETIGDLQRASGAAERLAELRAEPPSIAEPANPEPLPKPVQGAVSFESVSFRYPTRVESLALDRFDLQVAPGETVAIVGPSGAGKTTAFNLLLRFYDPEKGSVRLDGIDIRQLALADLRRSLAIVPQDPTLFSASVADNIRYGRPDASDAEVRAAAEAASALTFIEALPNGFATDLGARGVRLSGGQRQRIAIARALLCDPAVLLLDEATSALDAESELAVQQALDRAMHKRTTLVIAHRLATVQKADRIVVIDEGRVADIGTHAELVRRGGLYARLAELQFNLSAAAS</sequence>
<feature type="domain" description="ABC transporter" evidence="9">
    <location>
        <begin position="339"/>
        <end position="575"/>
    </location>
</feature>
<dbReference type="Pfam" id="PF00664">
    <property type="entry name" value="ABC_membrane"/>
    <property type="match status" value="1"/>
</dbReference>
<feature type="transmembrane region" description="Helical" evidence="8">
    <location>
        <begin position="57"/>
        <end position="82"/>
    </location>
</feature>
<dbReference type="Proteomes" id="UP001198862">
    <property type="component" value="Unassembled WGS sequence"/>
</dbReference>
<evidence type="ECO:0000256" key="6">
    <source>
        <dbReference type="ARBA" id="ARBA00022989"/>
    </source>
</evidence>
<evidence type="ECO:0000256" key="7">
    <source>
        <dbReference type="ARBA" id="ARBA00023136"/>
    </source>
</evidence>
<dbReference type="InterPro" id="IPR003439">
    <property type="entry name" value="ABC_transporter-like_ATP-bd"/>
</dbReference>
<dbReference type="InterPro" id="IPR011527">
    <property type="entry name" value="ABC1_TM_dom"/>
</dbReference>
<comment type="subcellular location">
    <subcellularLocation>
        <location evidence="1">Cell membrane</location>
        <topology evidence="1">Multi-pass membrane protein</topology>
    </subcellularLocation>
</comment>
<dbReference type="GO" id="GO:0005524">
    <property type="term" value="F:ATP binding"/>
    <property type="evidence" value="ECO:0007669"/>
    <property type="project" value="UniProtKB-KW"/>
</dbReference>
<dbReference type="PANTHER" id="PTHR43394">
    <property type="entry name" value="ATP-DEPENDENT PERMEASE MDL1, MITOCHONDRIAL"/>
    <property type="match status" value="1"/>
</dbReference>
<dbReference type="InterPro" id="IPR003593">
    <property type="entry name" value="AAA+_ATPase"/>
</dbReference>
<dbReference type="Gene3D" id="1.20.1560.10">
    <property type="entry name" value="ABC transporter type 1, transmembrane domain"/>
    <property type="match status" value="1"/>
</dbReference>
<protein>
    <submittedName>
        <fullName evidence="11">ATP-binding cassette domain-containing protein</fullName>
    </submittedName>
</protein>
<evidence type="ECO:0000259" key="10">
    <source>
        <dbReference type="PROSITE" id="PS50929"/>
    </source>
</evidence>
<keyword evidence="5 11" id="KW-0067">ATP-binding</keyword>
<keyword evidence="12" id="KW-1185">Reference proteome</keyword>
<dbReference type="EMBL" id="JAJISD010000013">
    <property type="protein sequence ID" value="MCC8432244.1"/>
    <property type="molecule type" value="Genomic_DNA"/>
</dbReference>
<keyword evidence="6 8" id="KW-1133">Transmembrane helix</keyword>
<keyword evidence="3 8" id="KW-0812">Transmembrane</keyword>
<evidence type="ECO:0000256" key="5">
    <source>
        <dbReference type="ARBA" id="ARBA00022840"/>
    </source>
</evidence>
<dbReference type="PROSITE" id="PS00211">
    <property type="entry name" value="ABC_TRANSPORTER_1"/>
    <property type="match status" value="1"/>
</dbReference>
<feature type="transmembrane region" description="Helical" evidence="8">
    <location>
        <begin position="245"/>
        <end position="263"/>
    </location>
</feature>
<evidence type="ECO:0000259" key="9">
    <source>
        <dbReference type="PROSITE" id="PS50893"/>
    </source>
</evidence>